<dbReference type="SUPFAM" id="SSF48452">
    <property type="entry name" value="TPR-like"/>
    <property type="match status" value="2"/>
</dbReference>
<dbReference type="SMART" id="SM00028">
    <property type="entry name" value="TPR"/>
    <property type="match status" value="3"/>
</dbReference>
<gene>
    <name evidence="2" type="ORF">OS242_04555</name>
</gene>
<dbReference type="Pfam" id="PF13443">
    <property type="entry name" value="HTH_26"/>
    <property type="match status" value="1"/>
</dbReference>
<dbReference type="Pfam" id="PF13424">
    <property type="entry name" value="TPR_12"/>
    <property type="match status" value="1"/>
</dbReference>
<dbReference type="SUPFAM" id="SSF47413">
    <property type="entry name" value="lambda repressor-like DNA-binding domains"/>
    <property type="match status" value="1"/>
</dbReference>
<proteinExistence type="predicted"/>
<protein>
    <submittedName>
        <fullName evidence="2">Tetratricopeptide repeat protein</fullName>
    </submittedName>
</protein>
<name>A0ABT3WX18_9BACL</name>
<organism evidence="2 3">
    <name type="scientific">Tumebacillus lacus</name>
    <dbReference type="NCBI Taxonomy" id="2995335"/>
    <lineage>
        <taxon>Bacteria</taxon>
        <taxon>Bacillati</taxon>
        <taxon>Bacillota</taxon>
        <taxon>Bacilli</taxon>
        <taxon>Bacillales</taxon>
        <taxon>Alicyclobacillaceae</taxon>
        <taxon>Tumebacillus</taxon>
    </lineage>
</organism>
<keyword evidence="3" id="KW-1185">Reference proteome</keyword>
<dbReference type="InterPro" id="IPR010982">
    <property type="entry name" value="Lambda_DNA-bd_dom_sf"/>
</dbReference>
<dbReference type="Gene3D" id="1.25.40.10">
    <property type="entry name" value="Tetratricopeptide repeat domain"/>
    <property type="match status" value="1"/>
</dbReference>
<dbReference type="InterPro" id="IPR011990">
    <property type="entry name" value="TPR-like_helical_dom_sf"/>
</dbReference>
<dbReference type="InterPro" id="IPR019734">
    <property type="entry name" value="TPR_rpt"/>
</dbReference>
<dbReference type="EMBL" id="JAPMLT010000002">
    <property type="protein sequence ID" value="MCX7569222.1"/>
    <property type="molecule type" value="Genomic_DNA"/>
</dbReference>
<dbReference type="InterPro" id="IPR001387">
    <property type="entry name" value="Cro/C1-type_HTH"/>
</dbReference>
<comment type="caution">
    <text evidence="2">The sequence shown here is derived from an EMBL/GenBank/DDBJ whole genome shotgun (WGS) entry which is preliminary data.</text>
</comment>
<evidence type="ECO:0000313" key="3">
    <source>
        <dbReference type="Proteomes" id="UP001208017"/>
    </source>
</evidence>
<accession>A0ABT3WX18</accession>
<evidence type="ECO:0000259" key="1">
    <source>
        <dbReference type="PROSITE" id="PS50943"/>
    </source>
</evidence>
<feature type="domain" description="HTH cro/C1-type" evidence="1">
    <location>
        <begin position="21"/>
        <end position="69"/>
    </location>
</feature>
<sequence>MYFSSAKLEQLIDGLQQRSGRSWTIREISGATGISPAYLTHLRKGSRKFPSLEVIDRLCRFFQIRLFDLIEEGDGDPWLSTQDTPESDPPMATWQGRIRQALDLCNRMIAARDPQHALELLSLLGGSHQFFSGERDLEAEMKLTQAAALIELGEFDGAAEVLDALLSGTVSDKVRTRALCLQSEVCLRRGRTAEARSALQAAKTVAMAAEDHELTVHVMSSLGQYYAKLGEHGAAVYYYEKARQQSAGPGGCPEQARVLLRLGIEQMKILNFDAAERTLCTAKAHSAPDDGVRADADHYLGRLACLRGDMEQAILHLNRALIAHRESGRCRDAGSDLLMLAMCKRRMNNWHDVSEHALESAISFENVNERRSAVRARLLWIESQMQGDHLQEQLSQWLAEIGEELTGVDSPLDSARWLHLQAEMCRRTGHVELGLTLSLQALSLYEDLAGRTA</sequence>
<dbReference type="Gene3D" id="1.10.260.40">
    <property type="entry name" value="lambda repressor-like DNA-binding domains"/>
    <property type="match status" value="1"/>
</dbReference>
<dbReference type="SMART" id="SM00530">
    <property type="entry name" value="HTH_XRE"/>
    <property type="match status" value="1"/>
</dbReference>
<dbReference type="PROSITE" id="PS50943">
    <property type="entry name" value="HTH_CROC1"/>
    <property type="match status" value="1"/>
</dbReference>
<dbReference type="Proteomes" id="UP001208017">
    <property type="component" value="Unassembled WGS sequence"/>
</dbReference>
<reference evidence="2 3" key="1">
    <citation type="submission" date="2022-11" db="EMBL/GenBank/DDBJ databases">
        <title>Study of microbial diversity in lake waters.</title>
        <authorList>
            <person name="Zhang J."/>
        </authorList>
    </citation>
    <scope>NUCLEOTIDE SEQUENCE [LARGE SCALE GENOMIC DNA]</scope>
    <source>
        <strain evidence="2 3">DT12</strain>
    </source>
</reference>
<dbReference type="RefSeq" id="WP_267150473.1">
    <property type="nucleotide sequence ID" value="NZ_JAPMLT010000002.1"/>
</dbReference>
<evidence type="ECO:0000313" key="2">
    <source>
        <dbReference type="EMBL" id="MCX7569222.1"/>
    </source>
</evidence>